<comment type="caution">
    <text evidence="2">The sequence shown here is derived from an EMBL/GenBank/DDBJ whole genome shotgun (WGS) entry which is preliminary data.</text>
</comment>
<sequence>MKKMMADRGVARFIVAPRGFGKSTLACEYAESIFRFEHVFWINGQSPCFLRDLDDRIVVSSLLEESSHRSLVVFEDIPYLDDVRSDALSEDIDALLAKEWEVVVTATPAIDSFSERQNDRCCITACDLLVDDSELEGSDPLGCGGAPCHRVPAFVWGDDAGAEVLEGMRSPDMPAEIQLALFVMEVLVEGSLDEVAAFAHGFRKDTRRFIEQHYPYAGVDLVEERFSVHEFPISRIAAVFRGAVDPAISRASSLGRDAFISRLANVLARDGRYGRACELMAALCPRRRRACWIESEQGRFFSVGEIEAMQTLFESLGERPSGLTPALLIGAAQRLFLLGDGAHCKRFATRAFEHPACTQEQACVAALIACSCASDDFPLRAQAILSNAAARSIGHAGALSCAAEARAAIGSDPARAVAVLEGASDEACVQPAFMAELAHAIRFVRDGEASSGPASLSGRLHALAGRSLASYRAGRDEVDIFEAVVCDALGEDAWKDQGLERAAATEALLAGLARQRRRRAAPAPAASRRFAPEARASDTAPVMDVRLFGGMKISIGGSVLDSSLLRKQKAKTLLAVLVLHRGKEVARREILDIIWPESSGERAINNFYSLWSALRRALDDGRGNCPYIVRHQTSCMVDARYVKSDVDEFEDLCRTLFFGRPDAQAWMEIFTRLQDDFSCDLLPSETDNAYIEHVRRSYRCRLVDAYTAAAERLCDIGEPQTALWFAHAAFEKSGRREDVYCALMRAQMLSDQRSLAMETFMECKDFMVEELGMDPSARMMRLHRELISGARDGSLVSKEGKRSRTADVLK</sequence>
<dbReference type="GO" id="GO:0006355">
    <property type="term" value="P:regulation of DNA-templated transcription"/>
    <property type="evidence" value="ECO:0007669"/>
    <property type="project" value="InterPro"/>
</dbReference>
<reference evidence="2" key="1">
    <citation type="submission" date="2021-02" db="EMBL/GenBank/DDBJ databases">
        <title>Infant gut strain persistence is associated with maternal origin, phylogeny, and functional potential including surface adhesion and iron acquisition.</title>
        <authorList>
            <person name="Lou Y.C."/>
        </authorList>
    </citation>
    <scope>NUCLEOTIDE SEQUENCE</scope>
    <source>
        <strain evidence="2">L2_039_000G1_dasL2_039_000G1_concoct_11</strain>
    </source>
</reference>
<dbReference type="GO" id="GO:0003677">
    <property type="term" value="F:DNA binding"/>
    <property type="evidence" value="ECO:0007669"/>
    <property type="project" value="InterPro"/>
</dbReference>
<accession>A0A943YZ21</accession>
<dbReference type="Gene3D" id="1.10.10.10">
    <property type="entry name" value="Winged helix-like DNA-binding domain superfamily/Winged helix DNA-binding domain"/>
    <property type="match status" value="1"/>
</dbReference>
<feature type="domain" description="Bacterial transcriptional activator" evidence="1">
    <location>
        <begin position="644"/>
        <end position="787"/>
    </location>
</feature>
<evidence type="ECO:0000313" key="2">
    <source>
        <dbReference type="EMBL" id="MBS6940952.1"/>
    </source>
</evidence>
<dbReference type="EMBL" id="JAGZSV010000090">
    <property type="protein sequence ID" value="MBS6940952.1"/>
    <property type="molecule type" value="Genomic_DNA"/>
</dbReference>
<dbReference type="InterPro" id="IPR036388">
    <property type="entry name" value="WH-like_DNA-bd_sf"/>
</dbReference>
<dbReference type="Gene3D" id="1.25.40.10">
    <property type="entry name" value="Tetratricopeptide repeat domain"/>
    <property type="match status" value="1"/>
</dbReference>
<dbReference type="AlphaFoldDB" id="A0A943YZ21"/>
<dbReference type="InterPro" id="IPR016032">
    <property type="entry name" value="Sig_transdc_resp-reg_C-effctor"/>
</dbReference>
<dbReference type="PANTHER" id="PTHR35807">
    <property type="entry name" value="TRANSCRIPTIONAL REGULATOR REDD-RELATED"/>
    <property type="match status" value="1"/>
</dbReference>
<dbReference type="SMART" id="SM01043">
    <property type="entry name" value="BTAD"/>
    <property type="match status" value="1"/>
</dbReference>
<name>A0A943YZ21_9ACTN</name>
<evidence type="ECO:0000259" key="1">
    <source>
        <dbReference type="SMART" id="SM01043"/>
    </source>
</evidence>
<dbReference type="PANTHER" id="PTHR35807:SF2">
    <property type="entry name" value="TRANSCRIPTIONAL ACTIVATOR DOMAIN"/>
    <property type="match status" value="1"/>
</dbReference>
<gene>
    <name evidence="2" type="ORF">KH142_05645</name>
</gene>
<dbReference type="Pfam" id="PF03704">
    <property type="entry name" value="BTAD"/>
    <property type="match status" value="1"/>
</dbReference>
<dbReference type="Proteomes" id="UP000727506">
    <property type="component" value="Unassembled WGS sequence"/>
</dbReference>
<evidence type="ECO:0000313" key="3">
    <source>
        <dbReference type="Proteomes" id="UP000727506"/>
    </source>
</evidence>
<proteinExistence type="predicted"/>
<dbReference type="InterPro" id="IPR011990">
    <property type="entry name" value="TPR-like_helical_dom_sf"/>
</dbReference>
<protein>
    <recommendedName>
        <fullName evidence="1">Bacterial transcriptional activator domain-containing protein</fullName>
    </recommendedName>
</protein>
<dbReference type="InterPro" id="IPR005158">
    <property type="entry name" value="BTAD"/>
</dbReference>
<organism evidence="2 3">
    <name type="scientific">Slackia piriformis</name>
    <dbReference type="NCBI Taxonomy" id="626934"/>
    <lineage>
        <taxon>Bacteria</taxon>
        <taxon>Bacillati</taxon>
        <taxon>Actinomycetota</taxon>
        <taxon>Coriobacteriia</taxon>
        <taxon>Eggerthellales</taxon>
        <taxon>Eggerthellaceae</taxon>
        <taxon>Slackia</taxon>
    </lineage>
</organism>
<dbReference type="InterPro" id="IPR051677">
    <property type="entry name" value="AfsR-DnrI-RedD_regulator"/>
</dbReference>
<dbReference type="SUPFAM" id="SSF46894">
    <property type="entry name" value="C-terminal effector domain of the bipartite response regulators"/>
    <property type="match status" value="1"/>
</dbReference>